<comment type="caution">
    <text evidence="1">The sequence shown here is derived from an EMBL/GenBank/DDBJ whole genome shotgun (WGS) entry which is preliminary data.</text>
</comment>
<evidence type="ECO:0000313" key="3">
    <source>
        <dbReference type="EMBL" id="CAF0906886.1"/>
    </source>
</evidence>
<dbReference type="AlphaFoldDB" id="A0A813UAJ5"/>
<evidence type="ECO:0000313" key="4">
    <source>
        <dbReference type="EMBL" id="CAF0924520.1"/>
    </source>
</evidence>
<sequence>MAEAVASSTDVTQPTSSTTLFINSHKEKPLLIADQYVFKLNKTTTTKYWIWTLNEYLAKVHTDLYSQLIKMIGDYNHLSEKEKLEFREKLKQ</sequence>
<dbReference type="Proteomes" id="UP000663874">
    <property type="component" value="Unassembled WGS sequence"/>
</dbReference>
<evidence type="ECO:0000313" key="7">
    <source>
        <dbReference type="EMBL" id="CAF3729418.1"/>
    </source>
</evidence>
<dbReference type="Proteomes" id="UP000663854">
    <property type="component" value="Unassembled WGS sequence"/>
</dbReference>
<evidence type="ECO:0000313" key="5">
    <source>
        <dbReference type="EMBL" id="CAF0950077.1"/>
    </source>
</evidence>
<dbReference type="Proteomes" id="UP000663870">
    <property type="component" value="Unassembled WGS sequence"/>
</dbReference>
<dbReference type="EMBL" id="CAJNOT010000072">
    <property type="protein sequence ID" value="CAF0820682.1"/>
    <property type="molecule type" value="Genomic_DNA"/>
</dbReference>
<dbReference type="Proteomes" id="UP000663882">
    <property type="component" value="Unassembled WGS sequence"/>
</dbReference>
<dbReference type="EMBL" id="CAJOBE010001233">
    <property type="protein sequence ID" value="CAF3725992.1"/>
    <property type="molecule type" value="Genomic_DNA"/>
</dbReference>
<evidence type="ECO:0000313" key="2">
    <source>
        <dbReference type="EMBL" id="CAF0901904.1"/>
    </source>
</evidence>
<dbReference type="OrthoDB" id="10000497at2759"/>
<dbReference type="Proteomes" id="UP000663836">
    <property type="component" value="Unassembled WGS sequence"/>
</dbReference>
<dbReference type="EMBL" id="CAJNOU010000186">
    <property type="protein sequence ID" value="CAF0906886.1"/>
    <property type="molecule type" value="Genomic_DNA"/>
</dbReference>
<dbReference type="Gene3D" id="2.20.25.240">
    <property type="match status" value="1"/>
</dbReference>
<keyword evidence="10" id="KW-1185">Reference proteome</keyword>
<name>A0A813UAJ5_9BILA</name>
<dbReference type="EMBL" id="CAJNOH010000141">
    <property type="protein sequence ID" value="CAF0901904.1"/>
    <property type="molecule type" value="Genomic_DNA"/>
</dbReference>
<dbReference type="EMBL" id="CAJOBD010000865">
    <property type="protein sequence ID" value="CAF3729418.1"/>
    <property type="molecule type" value="Genomic_DNA"/>
</dbReference>
<protein>
    <submittedName>
        <fullName evidence="1">Uncharacterized protein</fullName>
    </submittedName>
</protein>
<accession>A0A813UAJ5</accession>
<evidence type="ECO:0000313" key="1">
    <source>
        <dbReference type="EMBL" id="CAF0820682.1"/>
    </source>
</evidence>
<evidence type="ECO:0000313" key="10">
    <source>
        <dbReference type="Proteomes" id="UP000663870"/>
    </source>
</evidence>
<evidence type="ECO:0000313" key="9">
    <source>
        <dbReference type="Proteomes" id="UP000663864"/>
    </source>
</evidence>
<dbReference type="EMBL" id="CAJOAX010002926">
    <property type="protein sequence ID" value="CAF3826919.1"/>
    <property type="molecule type" value="Genomic_DNA"/>
</dbReference>
<dbReference type="EMBL" id="CAJNOL010000195">
    <property type="protein sequence ID" value="CAF0924520.1"/>
    <property type="molecule type" value="Genomic_DNA"/>
</dbReference>
<evidence type="ECO:0000313" key="6">
    <source>
        <dbReference type="EMBL" id="CAF3725992.1"/>
    </source>
</evidence>
<evidence type="ECO:0000313" key="8">
    <source>
        <dbReference type="EMBL" id="CAF3826919.1"/>
    </source>
</evidence>
<dbReference type="Proteomes" id="UP000663864">
    <property type="component" value="Unassembled WGS sequence"/>
</dbReference>
<gene>
    <name evidence="6" type="ORF">FNK824_LOCUS10782</name>
    <name evidence="7" type="ORF">JBS370_LOCUS11313</name>
    <name evidence="4" type="ORF">JXQ802_LOCUS10298</name>
    <name evidence="8" type="ORF">OTI717_LOCUS19752</name>
    <name evidence="2" type="ORF">PYM288_LOCUS9567</name>
    <name evidence="5" type="ORF">RFH988_LOCUS11577</name>
    <name evidence="3" type="ORF">SEV965_LOCUS5935</name>
    <name evidence="1" type="ORF">ZHD862_LOCUS3369</name>
</gene>
<reference evidence="1" key="1">
    <citation type="submission" date="2021-02" db="EMBL/GenBank/DDBJ databases">
        <authorList>
            <person name="Nowell W R."/>
        </authorList>
    </citation>
    <scope>NUCLEOTIDE SEQUENCE</scope>
</reference>
<proteinExistence type="predicted"/>
<organism evidence="1 9">
    <name type="scientific">Rotaria sordida</name>
    <dbReference type="NCBI Taxonomy" id="392033"/>
    <lineage>
        <taxon>Eukaryota</taxon>
        <taxon>Metazoa</taxon>
        <taxon>Spiralia</taxon>
        <taxon>Gnathifera</taxon>
        <taxon>Rotifera</taxon>
        <taxon>Eurotatoria</taxon>
        <taxon>Bdelloidea</taxon>
        <taxon>Philodinida</taxon>
        <taxon>Philodinidae</taxon>
        <taxon>Rotaria</taxon>
    </lineage>
</organism>
<dbReference type="Proteomes" id="UP000663889">
    <property type="component" value="Unassembled WGS sequence"/>
</dbReference>
<dbReference type="EMBL" id="CAJNOO010000462">
    <property type="protein sequence ID" value="CAF0950077.1"/>
    <property type="molecule type" value="Genomic_DNA"/>
</dbReference>
<dbReference type="Proteomes" id="UP000663823">
    <property type="component" value="Unassembled WGS sequence"/>
</dbReference>